<dbReference type="Pfam" id="PF00128">
    <property type="entry name" value="Alpha-amylase"/>
    <property type="match status" value="1"/>
</dbReference>
<keyword evidence="4" id="KW-0378">Hydrolase</keyword>
<dbReference type="EMBL" id="MDYL01000030">
    <property type="protein sequence ID" value="OQD68851.1"/>
    <property type="molecule type" value="Genomic_DNA"/>
</dbReference>
<name>A0A1V6NVW6_PENDC</name>
<dbReference type="OMA" id="FEWHIPS"/>
<evidence type="ECO:0000313" key="9">
    <source>
        <dbReference type="Proteomes" id="UP000191522"/>
    </source>
</evidence>
<proteinExistence type="inferred from homology"/>
<dbReference type="Proteomes" id="UP000191522">
    <property type="component" value="Unassembled WGS sequence"/>
</dbReference>
<sequence length="530" mass="60385">MGFLLSFFGVSRRERQTLAKKEEAAEQLDQLPSWTASDNTLILQAFEWHVPADRRHWLRLKSALPEWKAIGVDQIWIPPGCKGMDPNGNGYDIYDLFDLGEFEQKGAISTKWGSRMELEEMMRRAHTLGIGVIWDAVLNHKAGAEYPERFDAVAVDPKQRGKEISKPLEIHGWTGFDFPGRGEMYSSMKYHWQHFSGVDWDDKRKKQEIYRILGPSKNWASDVSGENGNYDYLMFADLDHSHPEVYDDMLHWGTWITNSLSLSGMRLDAAKHFSTGFQKAFIEHVRATANPGFFVMGEYWTGDVLAIHDYLEKLDYQAVAYDVPLLVKFSELSYSRRTDLRGIFDGTLVQTKPDYAVTFVANHDTTPVASSFKLLAYALILLRKGGHPSLFYGDVYGIRARVKDPMTPACDGKLPILTQARKRYAYGEQEDYFDQPNCIGFVRYGNAYHPGLACVLSNGGPSRKRMFIGRQYTNCEWTDILGYHSTSVIIDKRGYGNFPVNAMSVSVWVDAAAIKRDGLKKDINVNIYDY</sequence>
<dbReference type="Gene3D" id="2.40.30.140">
    <property type="match status" value="1"/>
</dbReference>
<dbReference type="GO" id="GO:0004553">
    <property type="term" value="F:hydrolase activity, hydrolyzing O-glycosyl compounds"/>
    <property type="evidence" value="ECO:0007669"/>
    <property type="project" value="InterPro"/>
</dbReference>
<keyword evidence="9" id="KW-1185">Reference proteome</keyword>
<evidence type="ECO:0000256" key="4">
    <source>
        <dbReference type="ARBA" id="ARBA00022801"/>
    </source>
</evidence>
<dbReference type="SUPFAM" id="SSF51011">
    <property type="entry name" value="Glycosyl hydrolase domain"/>
    <property type="match status" value="1"/>
</dbReference>
<evidence type="ECO:0000256" key="6">
    <source>
        <dbReference type="ARBA" id="ARBA00023295"/>
    </source>
</evidence>
<keyword evidence="3" id="KW-0479">Metal-binding</keyword>
<dbReference type="SMART" id="SM00642">
    <property type="entry name" value="Aamy"/>
    <property type="match status" value="1"/>
</dbReference>
<gene>
    <name evidence="8" type="ORF">PENDEC_c030G06464</name>
</gene>
<dbReference type="STRING" id="69771.A0A1V6NVW6"/>
<comment type="similarity">
    <text evidence="2">Belongs to the glycosyl hydrolase 13 family.</text>
</comment>
<dbReference type="InterPro" id="IPR015237">
    <property type="entry name" value="Alpha-amylase_C_pro"/>
</dbReference>
<dbReference type="PANTHER" id="PTHR43447">
    <property type="entry name" value="ALPHA-AMYLASE"/>
    <property type="match status" value="1"/>
</dbReference>
<protein>
    <recommendedName>
        <fullName evidence="7">Glycosyl hydrolase family 13 catalytic domain-containing protein</fullName>
    </recommendedName>
</protein>
<dbReference type="NCBIfam" id="NF006968">
    <property type="entry name" value="PRK09441.1-1"/>
    <property type="match status" value="1"/>
</dbReference>
<dbReference type="Gene3D" id="3.20.20.80">
    <property type="entry name" value="Glycosidases"/>
    <property type="match status" value="1"/>
</dbReference>
<evidence type="ECO:0000259" key="7">
    <source>
        <dbReference type="SMART" id="SM00642"/>
    </source>
</evidence>
<evidence type="ECO:0000256" key="2">
    <source>
        <dbReference type="ARBA" id="ARBA00008061"/>
    </source>
</evidence>
<dbReference type="InterPro" id="IPR006047">
    <property type="entry name" value="GH13_cat_dom"/>
</dbReference>
<keyword evidence="6" id="KW-0326">Glycosidase</keyword>
<keyword evidence="5" id="KW-0119">Carbohydrate metabolism</keyword>
<dbReference type="PIRSF" id="PIRSF001021">
    <property type="entry name" value="Alph-amls_thrmst"/>
    <property type="match status" value="1"/>
</dbReference>
<dbReference type="NCBIfam" id="NF006969">
    <property type="entry name" value="PRK09441.1-2"/>
    <property type="match status" value="1"/>
</dbReference>
<dbReference type="SUPFAM" id="SSF51445">
    <property type="entry name" value="(Trans)glycosidases"/>
    <property type="match status" value="1"/>
</dbReference>
<dbReference type="AlphaFoldDB" id="A0A1V6NVW6"/>
<comment type="cofactor">
    <cofactor evidence="1">
        <name>Ca(2+)</name>
        <dbReference type="ChEBI" id="CHEBI:29108"/>
    </cofactor>
</comment>
<evidence type="ECO:0000256" key="3">
    <source>
        <dbReference type="ARBA" id="ARBA00022723"/>
    </source>
</evidence>
<dbReference type="GO" id="GO:0005509">
    <property type="term" value="F:calcium ion binding"/>
    <property type="evidence" value="ECO:0007669"/>
    <property type="project" value="InterPro"/>
</dbReference>
<evidence type="ECO:0000256" key="5">
    <source>
        <dbReference type="ARBA" id="ARBA00023277"/>
    </source>
</evidence>
<dbReference type="GO" id="GO:0005975">
    <property type="term" value="P:carbohydrate metabolic process"/>
    <property type="evidence" value="ECO:0007669"/>
    <property type="project" value="InterPro"/>
</dbReference>
<dbReference type="InterPro" id="IPR017853">
    <property type="entry name" value="GH"/>
</dbReference>
<feature type="domain" description="Glycosyl hydrolase family 13 catalytic" evidence="7">
    <location>
        <begin position="40"/>
        <end position="423"/>
    </location>
</feature>
<comment type="caution">
    <text evidence="8">The sequence shown here is derived from an EMBL/GenBank/DDBJ whole genome shotgun (WGS) entry which is preliminary data.</text>
</comment>
<dbReference type="CDD" id="cd11318">
    <property type="entry name" value="AmyAc_bac_fung_AmyA"/>
    <property type="match status" value="1"/>
</dbReference>
<evidence type="ECO:0000256" key="1">
    <source>
        <dbReference type="ARBA" id="ARBA00001913"/>
    </source>
</evidence>
<dbReference type="InterPro" id="IPR013776">
    <property type="entry name" value="A-amylase_thermo"/>
</dbReference>
<accession>A0A1V6NVW6</accession>
<dbReference type="Pfam" id="PF09154">
    <property type="entry name" value="Alpha-amy_C_pro"/>
    <property type="match status" value="1"/>
</dbReference>
<reference evidence="9" key="1">
    <citation type="journal article" date="2017" name="Nat. Microbiol.">
        <title>Global analysis of biosynthetic gene clusters reveals vast potential of secondary metabolite production in Penicillium species.</title>
        <authorList>
            <person name="Nielsen J.C."/>
            <person name="Grijseels S."/>
            <person name="Prigent S."/>
            <person name="Ji B."/>
            <person name="Dainat J."/>
            <person name="Nielsen K.F."/>
            <person name="Frisvad J.C."/>
            <person name="Workman M."/>
            <person name="Nielsen J."/>
        </authorList>
    </citation>
    <scope>NUCLEOTIDE SEQUENCE [LARGE SCALE GENOMIC DNA]</scope>
    <source>
        <strain evidence="9">IBT 11843</strain>
    </source>
</reference>
<dbReference type="OrthoDB" id="550577at2759"/>
<organism evidence="8 9">
    <name type="scientific">Penicillium decumbens</name>
    <dbReference type="NCBI Taxonomy" id="69771"/>
    <lineage>
        <taxon>Eukaryota</taxon>
        <taxon>Fungi</taxon>
        <taxon>Dikarya</taxon>
        <taxon>Ascomycota</taxon>
        <taxon>Pezizomycotina</taxon>
        <taxon>Eurotiomycetes</taxon>
        <taxon>Eurotiomycetidae</taxon>
        <taxon>Eurotiales</taxon>
        <taxon>Aspergillaceae</taxon>
        <taxon>Penicillium</taxon>
    </lineage>
</organism>
<dbReference type="Gene3D" id="2.60.40.1180">
    <property type="entry name" value="Golgi alpha-mannosidase II"/>
    <property type="match status" value="1"/>
</dbReference>
<dbReference type="InterPro" id="IPR013780">
    <property type="entry name" value="Glyco_hydro_b"/>
</dbReference>
<evidence type="ECO:0000313" key="8">
    <source>
        <dbReference type="EMBL" id="OQD68851.1"/>
    </source>
</evidence>